<dbReference type="InParanoid" id="E2C4D3"/>
<protein>
    <submittedName>
        <fullName evidence="1">Uncharacterized protein</fullName>
    </submittedName>
</protein>
<proteinExistence type="predicted"/>
<feature type="non-terminal residue" evidence="1">
    <location>
        <position position="1"/>
    </location>
</feature>
<dbReference type="EMBL" id="GL452456">
    <property type="protein sequence ID" value="EFN77197.1"/>
    <property type="molecule type" value="Genomic_DNA"/>
</dbReference>
<evidence type="ECO:0000313" key="1">
    <source>
        <dbReference type="EMBL" id="EFN77197.1"/>
    </source>
</evidence>
<reference evidence="1 2" key="1">
    <citation type="journal article" date="2010" name="Science">
        <title>Genomic comparison of the ants Camponotus floridanus and Harpegnathos saltator.</title>
        <authorList>
            <person name="Bonasio R."/>
            <person name="Zhang G."/>
            <person name="Ye C."/>
            <person name="Mutti N.S."/>
            <person name="Fang X."/>
            <person name="Qin N."/>
            <person name="Donahue G."/>
            <person name="Yang P."/>
            <person name="Li Q."/>
            <person name="Li C."/>
            <person name="Zhang P."/>
            <person name="Huang Z."/>
            <person name="Berger S.L."/>
            <person name="Reinberg D."/>
            <person name="Wang J."/>
            <person name="Liebig J."/>
        </authorList>
    </citation>
    <scope>NUCLEOTIDE SEQUENCE [LARGE SCALE GENOMIC DNA]</scope>
    <source>
        <strain evidence="1 2">R22 G/1</strain>
    </source>
</reference>
<sequence>YLKDRVYKTKLQNLDDSVALITSETLENVSRSFHDRLLHCQIEGQQFEHL</sequence>
<feature type="non-terminal residue" evidence="1">
    <location>
        <position position="50"/>
    </location>
</feature>
<name>E2C4D3_HARSA</name>
<dbReference type="AlphaFoldDB" id="E2C4D3"/>
<gene>
    <name evidence="1" type="ORF">EAI_02730</name>
</gene>
<dbReference type="Proteomes" id="UP000008237">
    <property type="component" value="Unassembled WGS sequence"/>
</dbReference>
<evidence type="ECO:0000313" key="2">
    <source>
        <dbReference type="Proteomes" id="UP000008237"/>
    </source>
</evidence>
<organism evidence="2">
    <name type="scientific">Harpegnathos saltator</name>
    <name type="common">Jerdon's jumping ant</name>
    <dbReference type="NCBI Taxonomy" id="610380"/>
    <lineage>
        <taxon>Eukaryota</taxon>
        <taxon>Metazoa</taxon>
        <taxon>Ecdysozoa</taxon>
        <taxon>Arthropoda</taxon>
        <taxon>Hexapoda</taxon>
        <taxon>Insecta</taxon>
        <taxon>Pterygota</taxon>
        <taxon>Neoptera</taxon>
        <taxon>Endopterygota</taxon>
        <taxon>Hymenoptera</taxon>
        <taxon>Apocrita</taxon>
        <taxon>Aculeata</taxon>
        <taxon>Formicoidea</taxon>
        <taxon>Formicidae</taxon>
        <taxon>Ponerinae</taxon>
        <taxon>Ponerini</taxon>
        <taxon>Harpegnathos</taxon>
    </lineage>
</organism>
<accession>E2C4D3</accession>
<keyword evidence="2" id="KW-1185">Reference proteome</keyword>